<dbReference type="EnsemblPlants" id="TuG1812G0700003179.01.T01">
    <property type="protein sequence ID" value="TuG1812G0700003179.01.T01.cds460874"/>
    <property type="gene ID" value="TuG1812G0700003179.01"/>
</dbReference>
<protein>
    <submittedName>
        <fullName evidence="1">Uncharacterized protein</fullName>
    </submittedName>
</protein>
<dbReference type="Gramene" id="TuG1812G0700003179.01.T01">
    <property type="protein sequence ID" value="TuG1812G0700003179.01.T01.cds460874"/>
    <property type="gene ID" value="TuG1812G0700003179.01"/>
</dbReference>
<dbReference type="EnsemblPlants" id="TuG1812G0700003179.01.T02">
    <property type="protein sequence ID" value="TuG1812G0700003179.01.T02.cds460874"/>
    <property type="gene ID" value="TuG1812G0700003179.01"/>
</dbReference>
<proteinExistence type="predicted"/>
<sequence length="172" mass="18976">IVPLPHTRKVLSSALPYRFLPPLFALVFCLHQIRSRHHRHDCIQAKPPLSCTHRPPLFSLAHAAATTTDSFSRDLTLAAVEAFLSLPLAHSPVRWSQPVKLEEISIASLCDPVRHRHDQLSWASCTGGSPIWQTSGCSSKQGWMRREDHLGAAPVTLAGTSEALPMARQDVP</sequence>
<accession>A0A8R7V391</accession>
<reference evidence="1" key="3">
    <citation type="submission" date="2022-06" db="UniProtKB">
        <authorList>
            <consortium name="EnsemblPlants"/>
        </authorList>
    </citation>
    <scope>IDENTIFICATION</scope>
</reference>
<dbReference type="AlphaFoldDB" id="A0A8R7V391"/>
<reference evidence="1" key="2">
    <citation type="submission" date="2018-03" db="EMBL/GenBank/DDBJ databases">
        <title>The Triticum urartu genome reveals the dynamic nature of wheat genome evolution.</title>
        <authorList>
            <person name="Ling H."/>
            <person name="Ma B."/>
            <person name="Shi X."/>
            <person name="Liu H."/>
            <person name="Dong L."/>
            <person name="Sun H."/>
            <person name="Cao Y."/>
            <person name="Gao Q."/>
            <person name="Zheng S."/>
            <person name="Li Y."/>
            <person name="Yu Y."/>
            <person name="Du H."/>
            <person name="Qi M."/>
            <person name="Li Y."/>
            <person name="Yu H."/>
            <person name="Cui Y."/>
            <person name="Wang N."/>
            <person name="Chen C."/>
            <person name="Wu H."/>
            <person name="Zhao Y."/>
            <person name="Zhang J."/>
            <person name="Li Y."/>
            <person name="Zhou W."/>
            <person name="Zhang B."/>
            <person name="Hu W."/>
            <person name="Eijk M."/>
            <person name="Tang J."/>
            <person name="Witsenboer H."/>
            <person name="Zhao S."/>
            <person name="Li Z."/>
            <person name="Zhang A."/>
            <person name="Wang D."/>
            <person name="Liang C."/>
        </authorList>
    </citation>
    <scope>NUCLEOTIDE SEQUENCE [LARGE SCALE GENOMIC DNA]</scope>
    <source>
        <strain evidence="1">cv. G1812</strain>
    </source>
</reference>
<dbReference type="Proteomes" id="UP000015106">
    <property type="component" value="Chromosome 7"/>
</dbReference>
<evidence type="ECO:0000313" key="1">
    <source>
        <dbReference type="EnsemblPlants" id="TuG1812G0700003179.01.T02.cds460874"/>
    </source>
</evidence>
<name>A0A8R7V391_TRIUA</name>
<organism evidence="1 2">
    <name type="scientific">Triticum urartu</name>
    <name type="common">Red wild einkorn</name>
    <name type="synonym">Crithodium urartu</name>
    <dbReference type="NCBI Taxonomy" id="4572"/>
    <lineage>
        <taxon>Eukaryota</taxon>
        <taxon>Viridiplantae</taxon>
        <taxon>Streptophyta</taxon>
        <taxon>Embryophyta</taxon>
        <taxon>Tracheophyta</taxon>
        <taxon>Spermatophyta</taxon>
        <taxon>Magnoliopsida</taxon>
        <taxon>Liliopsida</taxon>
        <taxon>Poales</taxon>
        <taxon>Poaceae</taxon>
        <taxon>BOP clade</taxon>
        <taxon>Pooideae</taxon>
        <taxon>Triticodae</taxon>
        <taxon>Triticeae</taxon>
        <taxon>Triticinae</taxon>
        <taxon>Triticum</taxon>
    </lineage>
</organism>
<keyword evidence="2" id="KW-1185">Reference proteome</keyword>
<evidence type="ECO:0000313" key="2">
    <source>
        <dbReference type="Proteomes" id="UP000015106"/>
    </source>
</evidence>
<dbReference type="Gramene" id="TuG1812G0700003179.01.T02">
    <property type="protein sequence ID" value="TuG1812G0700003179.01.T02.cds460874"/>
    <property type="gene ID" value="TuG1812G0700003179.01"/>
</dbReference>
<reference evidence="2" key="1">
    <citation type="journal article" date="2013" name="Nature">
        <title>Draft genome of the wheat A-genome progenitor Triticum urartu.</title>
        <authorList>
            <person name="Ling H.Q."/>
            <person name="Zhao S."/>
            <person name="Liu D."/>
            <person name="Wang J."/>
            <person name="Sun H."/>
            <person name="Zhang C."/>
            <person name="Fan H."/>
            <person name="Li D."/>
            <person name="Dong L."/>
            <person name="Tao Y."/>
            <person name="Gao C."/>
            <person name="Wu H."/>
            <person name="Li Y."/>
            <person name="Cui Y."/>
            <person name="Guo X."/>
            <person name="Zheng S."/>
            <person name="Wang B."/>
            <person name="Yu K."/>
            <person name="Liang Q."/>
            <person name="Yang W."/>
            <person name="Lou X."/>
            <person name="Chen J."/>
            <person name="Feng M."/>
            <person name="Jian J."/>
            <person name="Zhang X."/>
            <person name="Luo G."/>
            <person name="Jiang Y."/>
            <person name="Liu J."/>
            <person name="Wang Z."/>
            <person name="Sha Y."/>
            <person name="Zhang B."/>
            <person name="Wu H."/>
            <person name="Tang D."/>
            <person name="Shen Q."/>
            <person name="Xue P."/>
            <person name="Zou S."/>
            <person name="Wang X."/>
            <person name="Liu X."/>
            <person name="Wang F."/>
            <person name="Yang Y."/>
            <person name="An X."/>
            <person name="Dong Z."/>
            <person name="Zhang K."/>
            <person name="Zhang X."/>
            <person name="Luo M.C."/>
            <person name="Dvorak J."/>
            <person name="Tong Y."/>
            <person name="Wang J."/>
            <person name="Yang H."/>
            <person name="Li Z."/>
            <person name="Wang D."/>
            <person name="Zhang A."/>
            <person name="Wang J."/>
        </authorList>
    </citation>
    <scope>NUCLEOTIDE SEQUENCE</scope>
    <source>
        <strain evidence="2">cv. G1812</strain>
    </source>
</reference>